<evidence type="ECO:0000313" key="2">
    <source>
        <dbReference type="EMBL" id="KAH6891983.1"/>
    </source>
</evidence>
<accession>A0A9P8W7W7</accession>
<feature type="region of interest" description="Disordered" evidence="1">
    <location>
        <begin position="11"/>
        <end position="42"/>
    </location>
</feature>
<dbReference type="AlphaFoldDB" id="A0A9P8W7W7"/>
<name>A0A9P8W7W7_9HYPO</name>
<comment type="caution">
    <text evidence="2">The sequence shown here is derived from an EMBL/GenBank/DDBJ whole genome shotgun (WGS) entry which is preliminary data.</text>
</comment>
<evidence type="ECO:0000313" key="3">
    <source>
        <dbReference type="Proteomes" id="UP000777438"/>
    </source>
</evidence>
<dbReference type="EMBL" id="JAGPYM010000007">
    <property type="protein sequence ID" value="KAH6891983.1"/>
    <property type="molecule type" value="Genomic_DNA"/>
</dbReference>
<reference evidence="2 3" key="1">
    <citation type="journal article" date="2021" name="Nat. Commun.">
        <title>Genetic determinants of endophytism in the Arabidopsis root mycobiome.</title>
        <authorList>
            <person name="Mesny F."/>
            <person name="Miyauchi S."/>
            <person name="Thiergart T."/>
            <person name="Pickel B."/>
            <person name="Atanasova L."/>
            <person name="Karlsson M."/>
            <person name="Huettel B."/>
            <person name="Barry K.W."/>
            <person name="Haridas S."/>
            <person name="Chen C."/>
            <person name="Bauer D."/>
            <person name="Andreopoulos W."/>
            <person name="Pangilinan J."/>
            <person name="LaButti K."/>
            <person name="Riley R."/>
            <person name="Lipzen A."/>
            <person name="Clum A."/>
            <person name="Drula E."/>
            <person name="Henrissat B."/>
            <person name="Kohler A."/>
            <person name="Grigoriev I.V."/>
            <person name="Martin F.M."/>
            <person name="Hacquard S."/>
        </authorList>
    </citation>
    <scope>NUCLEOTIDE SEQUENCE [LARGE SCALE GENOMIC DNA]</scope>
    <source>
        <strain evidence="2 3">MPI-CAGE-CH-0241</strain>
    </source>
</reference>
<keyword evidence="3" id="KW-1185">Reference proteome</keyword>
<sequence length="228" mass="25083">MMKLMVMVMKTRKAASSRSSSSSSSRRQWPEDAPHINLGGNGTTRRSWMTHHATTAPSTAAVAYLLATCRLIDALGANMCLLVYGPSSLALGAPGPGGCTRTIRACACGDSPAGEATQRWPDRYPVSQRSVRESQRGDRRIATQPKAQKCLDRVAWMDGRGWMEGRTTATSTDMELERERKQRTKTSRARFCTYSYSRGARHAAPGTRQHLPCPFFSGPTTTWAILQL</sequence>
<feature type="compositionally biased region" description="Low complexity" evidence="1">
    <location>
        <begin position="16"/>
        <end position="27"/>
    </location>
</feature>
<organism evidence="2 3">
    <name type="scientific">Thelonectria olida</name>
    <dbReference type="NCBI Taxonomy" id="1576542"/>
    <lineage>
        <taxon>Eukaryota</taxon>
        <taxon>Fungi</taxon>
        <taxon>Dikarya</taxon>
        <taxon>Ascomycota</taxon>
        <taxon>Pezizomycotina</taxon>
        <taxon>Sordariomycetes</taxon>
        <taxon>Hypocreomycetidae</taxon>
        <taxon>Hypocreales</taxon>
        <taxon>Nectriaceae</taxon>
        <taxon>Thelonectria</taxon>
    </lineage>
</organism>
<dbReference type="Proteomes" id="UP000777438">
    <property type="component" value="Unassembled WGS sequence"/>
</dbReference>
<protein>
    <submittedName>
        <fullName evidence="2">Uncharacterized protein</fullName>
    </submittedName>
</protein>
<gene>
    <name evidence="2" type="ORF">B0T10DRAFT_281842</name>
</gene>
<evidence type="ECO:0000256" key="1">
    <source>
        <dbReference type="SAM" id="MobiDB-lite"/>
    </source>
</evidence>
<proteinExistence type="predicted"/>